<dbReference type="EMBL" id="GBXM01105560">
    <property type="protein sequence ID" value="JAH03017.1"/>
    <property type="molecule type" value="Transcribed_RNA"/>
</dbReference>
<reference evidence="1" key="1">
    <citation type="submission" date="2014-11" db="EMBL/GenBank/DDBJ databases">
        <authorList>
            <person name="Amaro Gonzalez C."/>
        </authorList>
    </citation>
    <scope>NUCLEOTIDE SEQUENCE</scope>
</reference>
<name>A0A0E9PFG0_ANGAN</name>
<proteinExistence type="predicted"/>
<accession>A0A0E9PFG0</accession>
<dbReference type="AlphaFoldDB" id="A0A0E9PFG0"/>
<sequence>MKACSISQRQALRLHFLPIVENKV</sequence>
<organism evidence="1">
    <name type="scientific">Anguilla anguilla</name>
    <name type="common">European freshwater eel</name>
    <name type="synonym">Muraena anguilla</name>
    <dbReference type="NCBI Taxonomy" id="7936"/>
    <lineage>
        <taxon>Eukaryota</taxon>
        <taxon>Metazoa</taxon>
        <taxon>Chordata</taxon>
        <taxon>Craniata</taxon>
        <taxon>Vertebrata</taxon>
        <taxon>Euteleostomi</taxon>
        <taxon>Actinopterygii</taxon>
        <taxon>Neopterygii</taxon>
        <taxon>Teleostei</taxon>
        <taxon>Anguilliformes</taxon>
        <taxon>Anguillidae</taxon>
        <taxon>Anguilla</taxon>
    </lineage>
</organism>
<evidence type="ECO:0000313" key="1">
    <source>
        <dbReference type="EMBL" id="JAH03017.1"/>
    </source>
</evidence>
<protein>
    <submittedName>
        <fullName evidence="1">Uncharacterized protein</fullName>
    </submittedName>
</protein>
<reference evidence="1" key="2">
    <citation type="journal article" date="2015" name="Fish Shellfish Immunol.">
        <title>Early steps in the European eel (Anguilla anguilla)-Vibrio vulnificus interaction in the gills: Role of the RtxA13 toxin.</title>
        <authorList>
            <person name="Callol A."/>
            <person name="Pajuelo D."/>
            <person name="Ebbesson L."/>
            <person name="Teles M."/>
            <person name="MacKenzie S."/>
            <person name="Amaro C."/>
        </authorList>
    </citation>
    <scope>NUCLEOTIDE SEQUENCE</scope>
</reference>